<proteinExistence type="predicted"/>
<dbReference type="Proteomes" id="UP001057402">
    <property type="component" value="Chromosome 9"/>
</dbReference>
<keyword evidence="2" id="KW-1185">Reference proteome</keyword>
<reference evidence="2" key="1">
    <citation type="journal article" date="2023" name="Front. Plant Sci.">
        <title>Chromosomal-level genome assembly of Melastoma candidum provides insights into trichome evolution.</title>
        <authorList>
            <person name="Zhong Y."/>
            <person name="Wu W."/>
            <person name="Sun C."/>
            <person name="Zou P."/>
            <person name="Liu Y."/>
            <person name="Dai S."/>
            <person name="Zhou R."/>
        </authorList>
    </citation>
    <scope>NUCLEOTIDE SEQUENCE [LARGE SCALE GENOMIC DNA]</scope>
</reference>
<evidence type="ECO:0000313" key="2">
    <source>
        <dbReference type="Proteomes" id="UP001057402"/>
    </source>
</evidence>
<accession>A0ACB9MPE9</accession>
<protein>
    <submittedName>
        <fullName evidence="1">Uncharacterized protein</fullName>
    </submittedName>
</protein>
<name>A0ACB9MPE9_9MYRT</name>
<organism evidence="1 2">
    <name type="scientific">Melastoma candidum</name>
    <dbReference type="NCBI Taxonomy" id="119954"/>
    <lineage>
        <taxon>Eukaryota</taxon>
        <taxon>Viridiplantae</taxon>
        <taxon>Streptophyta</taxon>
        <taxon>Embryophyta</taxon>
        <taxon>Tracheophyta</taxon>
        <taxon>Spermatophyta</taxon>
        <taxon>Magnoliopsida</taxon>
        <taxon>eudicotyledons</taxon>
        <taxon>Gunneridae</taxon>
        <taxon>Pentapetalae</taxon>
        <taxon>rosids</taxon>
        <taxon>malvids</taxon>
        <taxon>Myrtales</taxon>
        <taxon>Melastomataceae</taxon>
        <taxon>Melastomatoideae</taxon>
        <taxon>Melastomateae</taxon>
        <taxon>Melastoma</taxon>
    </lineage>
</organism>
<evidence type="ECO:0000313" key="1">
    <source>
        <dbReference type="EMBL" id="KAI4326062.1"/>
    </source>
</evidence>
<gene>
    <name evidence="1" type="ORF">MLD38_031414</name>
</gene>
<comment type="caution">
    <text evidence="1">The sequence shown here is derived from an EMBL/GenBank/DDBJ whole genome shotgun (WGS) entry which is preliminary data.</text>
</comment>
<dbReference type="EMBL" id="CM042888">
    <property type="protein sequence ID" value="KAI4326062.1"/>
    <property type="molecule type" value="Genomic_DNA"/>
</dbReference>
<sequence length="486" mass="52495">MVNLMGLLLRGLLAAAVACSAVADEKKDYVVYLGKASSEVDSLAKDHARMIAGVVDESYASRALIRSYGRSFNGLVAKLTENEANVLAGQQGVVWVFPDRALRLHTTRSWDFLGLSVRSPRQTTVESDIIIGVIDTGIWPESESFNDEGFGPPPKKWKGACKGGANFTCNNKLIGARFYRDESARDYVGHGSHTASTAAGRFVQHASFYGLAEGIARGGVPSARIAAYRACSNQGCLPSDILSSFDDAIADGVDIITASLGSSYNISFDEDPMAIRSFHAMEKGILTTQSAGNDGSYWHVTTSTAPWNFSVAARSIDRKLIDGVTLENGITLTGRSINGFPTTDEYLPIIYGAEVGSMSSTCDESSLKSCHYKCLDNEKVTGKIVLWDLNFDAQQEPPRAGAAGVIMPMIRDDVSNIYALPSSVLNGTNYNKVQSYHEQTRYELVILPDVSAPGVDILAAFSSEATPSFNFNDSRRVSYSFISVLD</sequence>